<reference evidence="2" key="1">
    <citation type="journal article" date="2014" name="Nucleic Acids Res.">
        <title>The evolutionary dynamics of variant antigen genes in Babesia reveal a history of genomic innovation underlying host-parasite interaction.</title>
        <authorList>
            <person name="Jackson A.P."/>
            <person name="Otto T.D."/>
            <person name="Darby A."/>
            <person name="Ramaprasad A."/>
            <person name="Xia D."/>
            <person name="Echaide I.E."/>
            <person name="Farber M."/>
            <person name="Gahlot S."/>
            <person name="Gamble J."/>
            <person name="Gupta D."/>
            <person name="Gupta Y."/>
            <person name="Jackson L."/>
            <person name="Malandrin L."/>
            <person name="Malas T.B."/>
            <person name="Moussa E."/>
            <person name="Nair M."/>
            <person name="Reid A.J."/>
            <person name="Sanders M."/>
            <person name="Sharma J."/>
            <person name="Tracey A."/>
            <person name="Quail M.A."/>
            <person name="Weir W."/>
            <person name="Wastling J.M."/>
            <person name="Hall N."/>
            <person name="Willadsen P."/>
            <person name="Lingelbach K."/>
            <person name="Shiels B."/>
            <person name="Tait A."/>
            <person name="Berriman M."/>
            <person name="Allred D.R."/>
            <person name="Pain A."/>
        </authorList>
    </citation>
    <scope>NUCLEOTIDE SEQUENCE</scope>
    <source>
        <strain evidence="2">1802A</strain>
    </source>
</reference>
<evidence type="ECO:0000313" key="3">
    <source>
        <dbReference type="Proteomes" id="UP001195914"/>
    </source>
</evidence>
<reference evidence="2" key="2">
    <citation type="submission" date="2021-05" db="EMBL/GenBank/DDBJ databases">
        <authorList>
            <person name="Pain A."/>
        </authorList>
    </citation>
    <scope>NUCLEOTIDE SEQUENCE</scope>
    <source>
        <strain evidence="2">1802A</strain>
    </source>
</reference>
<sequence length="408" mass="46141">MAGVELLYKPSGCSVLDLRSNLANDLRQRAIAKKRDGKNKECGLSNSSDNATSNVPWSALSTSDLSSLPPSELIHSRINESVYKAKNALASVKVPDVNVEDIKREYIQKVGRDYSTVGLTSYIIAQKDAKEFRERCFFILSWRPKTSMSEGSCDSSDSSFFCNRKTQPGRPMTPDEVLLGSFGKGQLAPFESSFEEKHSPTRKHRTYAPSVTSPFAIQAKMNGYARSNLSEEQEMERLFTIGQIDSNDNLEMELMSSKRPLGKDTSWSDSNEGKTPEKMSVESQQNQYKVVEEILEEHKDLIPQDLDVKTLGYAEKRKLLKQLGFQDDYIANRLCDRYMVAQKRRNTKLTPLEAFSMYDRQDLNESIQVHKDLSVEFSRYSKGTEPYTVKTNAGSRDVYDSIKAVLMS</sequence>
<gene>
    <name evidence="2" type="ORF">X943_002630</name>
</gene>
<organism evidence="2 3">
    <name type="scientific">Babesia divergens</name>
    <dbReference type="NCBI Taxonomy" id="32595"/>
    <lineage>
        <taxon>Eukaryota</taxon>
        <taxon>Sar</taxon>
        <taxon>Alveolata</taxon>
        <taxon>Apicomplexa</taxon>
        <taxon>Aconoidasida</taxon>
        <taxon>Piroplasmida</taxon>
        <taxon>Babesiidae</taxon>
        <taxon>Babesia</taxon>
    </lineage>
</organism>
<comment type="caution">
    <text evidence="2">The sequence shown here is derived from an EMBL/GenBank/DDBJ whole genome shotgun (WGS) entry which is preliminary data.</text>
</comment>
<dbReference type="AlphaFoldDB" id="A0AAD9LJC2"/>
<proteinExistence type="predicted"/>
<protein>
    <submittedName>
        <fullName evidence="2">Uncharacterized protein</fullName>
    </submittedName>
</protein>
<feature type="region of interest" description="Disordered" evidence="1">
    <location>
        <begin position="257"/>
        <end position="284"/>
    </location>
</feature>
<feature type="compositionally biased region" description="Basic and acidic residues" evidence="1">
    <location>
        <begin position="271"/>
        <end position="280"/>
    </location>
</feature>
<dbReference type="Proteomes" id="UP001195914">
    <property type="component" value="Unassembled WGS sequence"/>
</dbReference>
<accession>A0AAD9LJC2</accession>
<dbReference type="EMBL" id="JAHBMH010000024">
    <property type="protein sequence ID" value="KAK1938600.1"/>
    <property type="molecule type" value="Genomic_DNA"/>
</dbReference>
<evidence type="ECO:0000256" key="1">
    <source>
        <dbReference type="SAM" id="MobiDB-lite"/>
    </source>
</evidence>
<evidence type="ECO:0000313" key="2">
    <source>
        <dbReference type="EMBL" id="KAK1938600.1"/>
    </source>
</evidence>
<keyword evidence="3" id="KW-1185">Reference proteome</keyword>
<name>A0AAD9LJC2_BABDI</name>